<feature type="transmembrane region" description="Helical" evidence="7">
    <location>
        <begin position="343"/>
        <end position="362"/>
    </location>
</feature>
<dbReference type="InterPro" id="IPR047218">
    <property type="entry name" value="YocR/YhdH-like"/>
</dbReference>
<sequence>MQDLNFRESWATRIGFILAASGSAVGLGNIWRFPYMTGEHGGAAFLVIYLVAIILIGYPVMINEVILGRKTNKNPVGAFKALAPNTPWWLVGALGVFTGFVILSYYSVVAGWSLAYIYKVVLSATAAEIDHAEVFVGHITSVWEPIIWQAIFMILTVSIIAAGVVKGIQKWVTILMPAILVLLVILIIRAVTLPGAGEGLAYYLQPNFGDVGPRTFLGAISQAFFTLSLGMGAIITYGSYLREKDEIPGNSASVVGLDTGIAIMAGLAIFPAVFALGFSPDGGPGLVFITLPAVFAEMPLGVLFGLLFFILLSIAALTSAISLLEVVTAWLIDEKGWTRGSAAVTMGIIIFVVGLPTTLGYSVLSDVTFPGLGMDMLDTYDWFANSIFLPLGGLLTAIFVGYIWGARNAVQEGNKNAGLISLGNWWVLLIRYVVPALILVIMIMGIYDTFFGG</sequence>
<dbReference type="CDD" id="cd10336">
    <property type="entry name" value="SLC6sbd_Tyt1-Like"/>
    <property type="match status" value="1"/>
</dbReference>
<reference evidence="8" key="1">
    <citation type="submission" date="2010-05" db="EMBL/GenBank/DDBJ databases">
        <title>The draft genome of Desulfonatronospira thiodismutans ASO3-1.</title>
        <authorList>
            <consortium name="US DOE Joint Genome Institute (JGI-PGF)"/>
            <person name="Lucas S."/>
            <person name="Copeland A."/>
            <person name="Lapidus A."/>
            <person name="Cheng J.-F."/>
            <person name="Bruce D."/>
            <person name="Goodwin L."/>
            <person name="Pitluck S."/>
            <person name="Chertkov O."/>
            <person name="Brettin T."/>
            <person name="Detter J.C."/>
            <person name="Han C."/>
            <person name="Land M.L."/>
            <person name="Hauser L."/>
            <person name="Kyrpides N."/>
            <person name="Mikhailova N."/>
            <person name="Muyzer G."/>
            <person name="Woyke T."/>
        </authorList>
    </citation>
    <scope>NUCLEOTIDE SEQUENCE [LARGE SCALE GENOMIC DNA]</scope>
    <source>
        <strain evidence="8">ASO3-1</strain>
    </source>
</reference>
<evidence type="ECO:0000256" key="6">
    <source>
        <dbReference type="RuleBase" id="RU003732"/>
    </source>
</evidence>
<evidence type="ECO:0000256" key="5">
    <source>
        <dbReference type="ARBA" id="ARBA00023136"/>
    </source>
</evidence>
<evidence type="ECO:0000313" key="8">
    <source>
        <dbReference type="EMBL" id="EFI33550.1"/>
    </source>
</evidence>
<dbReference type="GO" id="GO:0015293">
    <property type="term" value="F:symporter activity"/>
    <property type="evidence" value="ECO:0007669"/>
    <property type="project" value="UniProtKB-KW"/>
</dbReference>
<dbReference type="PANTHER" id="PTHR42948">
    <property type="entry name" value="TRANSPORTER"/>
    <property type="match status" value="1"/>
</dbReference>
<keyword evidence="9" id="KW-1185">Reference proteome</keyword>
<dbReference type="RefSeq" id="WP_008870900.1">
    <property type="nucleotide sequence ID" value="NZ_ACJN02000003.1"/>
</dbReference>
<comment type="similarity">
    <text evidence="6">Belongs to the sodium:neurotransmitter symporter (SNF) (TC 2.A.22) family.</text>
</comment>
<feature type="transmembrane region" description="Helical" evidence="7">
    <location>
        <begin position="12"/>
        <end position="31"/>
    </location>
</feature>
<keyword evidence="3 6" id="KW-0812">Transmembrane</keyword>
<dbReference type="Proteomes" id="UP000005496">
    <property type="component" value="Unassembled WGS sequence"/>
</dbReference>
<evidence type="ECO:0000256" key="1">
    <source>
        <dbReference type="ARBA" id="ARBA00004141"/>
    </source>
</evidence>
<keyword evidence="6" id="KW-0769">Symport</keyword>
<comment type="caution">
    <text evidence="8">The sequence shown here is derived from an EMBL/GenBank/DDBJ whole genome shotgun (WGS) entry which is preliminary data.</text>
</comment>
<feature type="transmembrane region" description="Helical" evidence="7">
    <location>
        <begin position="88"/>
        <end position="108"/>
    </location>
</feature>
<evidence type="ECO:0000256" key="2">
    <source>
        <dbReference type="ARBA" id="ARBA00022448"/>
    </source>
</evidence>
<accession>D6SS84</accession>
<dbReference type="Pfam" id="PF00209">
    <property type="entry name" value="SNF"/>
    <property type="match status" value="2"/>
</dbReference>
<feature type="transmembrane region" description="Helical" evidence="7">
    <location>
        <begin position="216"/>
        <end position="240"/>
    </location>
</feature>
<evidence type="ECO:0000256" key="7">
    <source>
        <dbReference type="SAM" id="Phobius"/>
    </source>
</evidence>
<evidence type="ECO:0000256" key="3">
    <source>
        <dbReference type="ARBA" id="ARBA00022692"/>
    </source>
</evidence>
<gene>
    <name evidence="8" type="ORF">Dthio_PD0884</name>
</gene>
<dbReference type="PROSITE" id="PS00610">
    <property type="entry name" value="NA_NEUROTRAN_SYMP_1"/>
    <property type="match status" value="1"/>
</dbReference>
<dbReference type="InterPro" id="IPR037272">
    <property type="entry name" value="SNS_sf"/>
</dbReference>
<organism evidence="8 9">
    <name type="scientific">Desulfonatronospira thiodismutans ASO3-1</name>
    <dbReference type="NCBI Taxonomy" id="555779"/>
    <lineage>
        <taxon>Bacteria</taxon>
        <taxon>Pseudomonadati</taxon>
        <taxon>Thermodesulfobacteriota</taxon>
        <taxon>Desulfovibrionia</taxon>
        <taxon>Desulfovibrionales</taxon>
        <taxon>Desulfonatronovibrionaceae</taxon>
        <taxon>Desulfonatronospira</taxon>
    </lineage>
</organism>
<feature type="transmembrane region" description="Helical" evidence="7">
    <location>
        <begin position="382"/>
        <end position="404"/>
    </location>
</feature>
<evidence type="ECO:0000256" key="4">
    <source>
        <dbReference type="ARBA" id="ARBA00022989"/>
    </source>
</evidence>
<comment type="subcellular location">
    <subcellularLocation>
        <location evidence="1">Membrane</location>
        <topology evidence="1">Multi-pass membrane protein</topology>
    </subcellularLocation>
</comment>
<dbReference type="AlphaFoldDB" id="D6SS84"/>
<feature type="transmembrane region" description="Helical" evidence="7">
    <location>
        <begin position="252"/>
        <end position="278"/>
    </location>
</feature>
<dbReference type="PANTHER" id="PTHR42948:SF1">
    <property type="entry name" value="TRANSPORTER"/>
    <property type="match status" value="1"/>
</dbReference>
<feature type="transmembrane region" description="Helical" evidence="7">
    <location>
        <begin position="172"/>
        <end position="196"/>
    </location>
</feature>
<keyword evidence="5 7" id="KW-0472">Membrane</keyword>
<evidence type="ECO:0000313" key="9">
    <source>
        <dbReference type="Proteomes" id="UP000005496"/>
    </source>
</evidence>
<dbReference type="EMBL" id="ACJN02000003">
    <property type="protein sequence ID" value="EFI33550.1"/>
    <property type="molecule type" value="Genomic_DNA"/>
</dbReference>
<feature type="transmembrane region" description="Helical" evidence="7">
    <location>
        <begin position="298"/>
        <end position="331"/>
    </location>
</feature>
<dbReference type="PRINTS" id="PR00176">
    <property type="entry name" value="NANEUSMPORT"/>
</dbReference>
<protein>
    <recommendedName>
        <fullName evidence="6">Transporter</fullName>
    </recommendedName>
</protein>
<dbReference type="InterPro" id="IPR000175">
    <property type="entry name" value="Na/ntran_symport"/>
</dbReference>
<dbReference type="PROSITE" id="PS50267">
    <property type="entry name" value="NA_NEUROTRAN_SYMP_3"/>
    <property type="match status" value="1"/>
</dbReference>
<name>D6SS84_9BACT</name>
<keyword evidence="4 7" id="KW-1133">Transmembrane helix</keyword>
<dbReference type="eggNOG" id="COG0733">
    <property type="taxonomic scope" value="Bacteria"/>
</dbReference>
<keyword evidence="2 6" id="KW-0813">Transport</keyword>
<feature type="transmembrane region" description="Helical" evidence="7">
    <location>
        <begin position="43"/>
        <end position="67"/>
    </location>
</feature>
<proteinExistence type="inferred from homology"/>
<feature type="transmembrane region" description="Helical" evidence="7">
    <location>
        <begin position="146"/>
        <end position="165"/>
    </location>
</feature>
<dbReference type="GO" id="GO:0016020">
    <property type="term" value="C:membrane"/>
    <property type="evidence" value="ECO:0007669"/>
    <property type="project" value="UniProtKB-SubCell"/>
</dbReference>
<dbReference type="NCBIfam" id="NF037979">
    <property type="entry name" value="Na_transp"/>
    <property type="match status" value="1"/>
</dbReference>
<dbReference type="OrthoDB" id="9762833at2"/>
<dbReference type="SUPFAM" id="SSF161070">
    <property type="entry name" value="SNF-like"/>
    <property type="match status" value="1"/>
</dbReference>
<feature type="transmembrane region" description="Helical" evidence="7">
    <location>
        <begin position="425"/>
        <end position="447"/>
    </location>
</feature>